<dbReference type="EMBL" id="CP117812">
    <property type="protein sequence ID" value="WDE97619.1"/>
    <property type="molecule type" value="Genomic_DNA"/>
</dbReference>
<name>A0ABY7VWH5_9BACT</name>
<feature type="signal peptide" evidence="1">
    <location>
        <begin position="1"/>
        <end position="20"/>
    </location>
</feature>
<accession>A0ABY7VWH5</accession>
<evidence type="ECO:0000256" key="1">
    <source>
        <dbReference type="SAM" id="SignalP"/>
    </source>
</evidence>
<gene>
    <name evidence="2" type="ORF">PQO03_17465</name>
</gene>
<reference evidence="2 3" key="1">
    <citation type="submission" date="2023-02" db="EMBL/GenBank/DDBJ databases">
        <title>Genome sequence of Lentisphaera profundi SAORIC-696.</title>
        <authorList>
            <person name="Kim e."/>
            <person name="Cho J.-C."/>
            <person name="Choi A."/>
            <person name="Kang I."/>
        </authorList>
    </citation>
    <scope>NUCLEOTIDE SEQUENCE [LARGE SCALE GENOMIC DNA]</scope>
    <source>
        <strain evidence="2 3">SAORIC-696</strain>
    </source>
</reference>
<protein>
    <submittedName>
        <fullName evidence="2">Uncharacterized protein</fullName>
    </submittedName>
</protein>
<sequence>MKFFYYVLGISAVLINVLQAQTVLVDHSSENPDDLWSMGAADVMSFYLQEQGLEVVHRDQLNSMINELSIADAKIANTDIRKGQWKGAEFIVTGTILESKKGLFLKVGVHQRGNGAQLYTYQKSYEDKDSLASEVESQARHIARILLKNQIKKKNPNKKDEINYFRGVNALTLMHYYRAVQLMQSNRETEAIVEFIYLTQRAPSFELPYYWLISFFEKCDLNHLARAYRNVLSVEGLKASQLQLKTKKRIFLRLSESVSSEQVADLYSVLFKAGFTLVDSESIEKSEQEGDLQKWGFVNNHKAISQLEQYASSYAINLESENDELIVSLRRTRDGKLLMSHSYSELQKTHFEALKSALLTGHTSKEENSEDKSLSSVSHLQSVYKNKRYLLRDVLEDIKGGIEPEVKIFILVNDFREEFENFKVALWQDLFAQNKSDLAYYYECQFLYQKHGLNGVRMEDDEVTRNVFYHMGKGYLRYREKKYAAYMEDILKIKKDVPIKAKFTFKYNQSFDDFKRQKWEEAKSTFLESEKFLHRADFKHQSTKDHIQASLYEMLVLCDQKMKRPASPEIEAWLKTYKQQWRKVYIKEFLTPYVISGINYFKKGGTDDYAWHVNKPKVNIHQSRIELSYLQEEQKELLTWPMFPQKFNIETYKLCEQYVDLYTALVKMPEKQKWQHERFSTFLKAVSHLTVRVDYHLNKNRENAILAVVPRLNISQQAKLLSMMGKYDRAEELIYLSKNKGNTYYFSSLSRLKGKTLSRVQFYQFEKGAYSSTQKGKEMRPSSLYSLYKDALDERDFVFADKLIKDLAKQKQRDQTWQYSHEVGISFMKAELLRRQGESFVALSAFRKLQKQLWKTAPAYCFVSNVEKLVHERLLYLETVPQQYNSPSSWKVKRIYTINDRTPEGEKVNCLDHLNTEQRKLFDKIYKILYFRDSLSSSWVMKNGGNDFIKKFGASAIPALMKILDNDKRTWRQEFITETLLEKLALAENEIIFLEAFQRDFQYLDLALKANPKKAAIILQRNAWVFAGEVLLIPLRVLDYKIENLYPEVYAQCLKLNSNYAQNFEKLRKNLVSSSQEQKEQLRLVLRKALVLHKAIEMNSFHERYVNSLAKTAFMSGEIDGLRLLIDSSQLASSHRSYLVTPELMKIVRASTKDLNINTLRTLQELMYLLQWDYKSMKWYLSEQTLKDKAVIELIASDKKIATKDLDTVHRNLDILDLNKWTIESSETKMSDQNPFNQNNPYIDICDGSIKCRFRENGPGKVSSFWIKPGNASLVFYPIKHGEKFDKYQLKEKYKLRKNLVKGHEMSVSVVKPLNFLIRSYAKPNKIVLLHPEKISDKKYQLTYKIFNLKEK</sequence>
<keyword evidence="3" id="KW-1185">Reference proteome</keyword>
<feature type="chain" id="PRO_5047430686" evidence="1">
    <location>
        <begin position="21"/>
        <end position="1352"/>
    </location>
</feature>
<evidence type="ECO:0000313" key="3">
    <source>
        <dbReference type="Proteomes" id="UP001214250"/>
    </source>
</evidence>
<keyword evidence="1" id="KW-0732">Signal</keyword>
<dbReference type="RefSeq" id="WP_274152122.1">
    <property type="nucleotide sequence ID" value="NZ_CP117812.1"/>
</dbReference>
<organism evidence="2 3">
    <name type="scientific">Lentisphaera profundi</name>
    <dbReference type="NCBI Taxonomy" id="1658616"/>
    <lineage>
        <taxon>Bacteria</taxon>
        <taxon>Pseudomonadati</taxon>
        <taxon>Lentisphaerota</taxon>
        <taxon>Lentisphaeria</taxon>
        <taxon>Lentisphaerales</taxon>
        <taxon>Lentisphaeraceae</taxon>
        <taxon>Lentisphaera</taxon>
    </lineage>
</organism>
<evidence type="ECO:0000313" key="2">
    <source>
        <dbReference type="EMBL" id="WDE97619.1"/>
    </source>
</evidence>
<proteinExistence type="predicted"/>
<dbReference type="Proteomes" id="UP001214250">
    <property type="component" value="Chromosome 2"/>
</dbReference>